<evidence type="ECO:0000313" key="2">
    <source>
        <dbReference type="EMBL" id="QAR32747.1"/>
    </source>
</evidence>
<protein>
    <recommendedName>
        <fullName evidence="4">ATPase AAA-type core domain-containing protein</fullName>
    </recommendedName>
</protein>
<dbReference type="NCBIfam" id="NF045780">
    <property type="entry name" value="TrlF_fam_ATP"/>
    <property type="match status" value="1"/>
</dbReference>
<dbReference type="InterPro" id="IPR054787">
    <property type="entry name" value="TrlF_ATPase"/>
</dbReference>
<dbReference type="Gene3D" id="3.20.20.140">
    <property type="entry name" value="Metal-dependent hydrolases"/>
    <property type="match status" value="1"/>
</dbReference>
<dbReference type="CDD" id="cd00267">
    <property type="entry name" value="ABC_ATPase"/>
    <property type="match status" value="1"/>
</dbReference>
<dbReference type="SUPFAM" id="SSF52540">
    <property type="entry name" value="P-loop containing nucleoside triphosphate hydrolases"/>
    <property type="match status" value="1"/>
</dbReference>
<dbReference type="KEGG" id="gtl:EP073_04810"/>
<name>A0A3R5UXA5_9BACT</name>
<keyword evidence="3" id="KW-1185">Reference proteome</keyword>
<dbReference type="RefSeq" id="WP_128466034.1">
    <property type="nucleotide sequence ID" value="NZ_CP035108.1"/>
</dbReference>
<keyword evidence="1" id="KW-0175">Coiled coil</keyword>
<gene>
    <name evidence="2" type="ORF">EP073_04810</name>
</gene>
<dbReference type="EMBL" id="CP035108">
    <property type="protein sequence ID" value="QAR32747.1"/>
    <property type="molecule type" value="Genomic_DNA"/>
</dbReference>
<proteinExistence type="predicted"/>
<accession>A0A3R5UXA5</accession>
<evidence type="ECO:0008006" key="4">
    <source>
        <dbReference type="Google" id="ProtNLM"/>
    </source>
</evidence>
<dbReference type="Gene3D" id="3.40.50.300">
    <property type="entry name" value="P-loop containing nucleotide triphosphate hydrolases"/>
    <property type="match status" value="2"/>
</dbReference>
<evidence type="ECO:0000313" key="3">
    <source>
        <dbReference type="Proteomes" id="UP000287502"/>
    </source>
</evidence>
<dbReference type="InterPro" id="IPR027417">
    <property type="entry name" value="P-loop_NTPase"/>
</dbReference>
<organism evidence="2 3">
    <name type="scientific">Geovibrio thiophilus</name>
    <dbReference type="NCBI Taxonomy" id="139438"/>
    <lineage>
        <taxon>Bacteria</taxon>
        <taxon>Pseudomonadati</taxon>
        <taxon>Deferribacterota</taxon>
        <taxon>Deferribacteres</taxon>
        <taxon>Deferribacterales</taxon>
        <taxon>Geovibrionaceae</taxon>
        <taxon>Geovibrio</taxon>
    </lineage>
</organism>
<dbReference type="OrthoDB" id="9791620at2"/>
<feature type="coiled-coil region" evidence="1">
    <location>
        <begin position="533"/>
        <end position="560"/>
    </location>
</feature>
<evidence type="ECO:0000256" key="1">
    <source>
        <dbReference type="SAM" id="Coils"/>
    </source>
</evidence>
<dbReference type="Proteomes" id="UP000287502">
    <property type="component" value="Chromosome"/>
</dbReference>
<sequence>MEHINTRGSEWRKWDLHIHTPASINQNYGGENAWEKFISSLENLPENVKVLGITDYYFIDGYEKIMDYKLNQGRLNNILKIFPILEFRIDTFGSTNENTLSKINLHILFNIDESKINTEIDLIKKEFIEVIPISGNDKYSTKMLTKNNFIEICGNLQKGFANLIPPTKKVFETLNSTTWNDRIFTFLGYKEWSNLDKNKQLKDTKEWLYDKVDAFLTSNHINYESNKRWLNEFGDKPLIHSGDIHDFNFLDTLDKKTNNYCCMTWIKADHTFEGLKQIVNEPYERVFVGDMPPLLKNMEGRGGKYIDRISVKPIQSETSWFDFEIKLNPSLVAIIGNKGSGKSALADIIGLLGNSQRTDFSFLNNNKFLKLKNGHKFSAEIQWHNELTDSKTLDSKPNHENVPKVHLLSQNIIEKICENVDDTIFENEIHKVIFSHLSKEEREKCNSLAELITAKTNSIQKQIRQKFEEIKAINEQIIFYEKSLFTENINKLNNLKDDKKIEIIDHLKLKPAQVKKPIEQEQSPEMKKILDELDTVNIKGEKLKKQIDEMINEQTNINKKLTAIKNINNTIDILKEHIQIELSKLGEYFQLLGLRNSDIVKFTTKKGDLDKLKNDLTLRKSEISKDLDESLAGSVKNKINILKVQYTKLKAKLNENEQNYQNYLSLKTDWKNKFRDLYGSKSEPTENSYNFYRIELKKLDNYRLNIPELKKRRISKSQEIHQLKVFLKNELAKLFQPVALFLETNTIVPKKDFKMEFSTEVENRDFKKNFLEFIDRGAVGSFYGINESDTVLTELISNTDFNQADSTVKFLEEVCNRLYFDHRNQKKEMRLQSQLRSERKESDVLNYIYSMNYLTARYKLKWDGKELSELSPGERGQMLMIFYLIIDKSDIPIIIDQPEDNLDNQSVYRVLMPCIKKARDTRQVIIVTHNPNLAIACDAEQIVVSNINKQDNNKVSYNTGSIESKIINKHSLDILEGTREAFTKRGAKYL</sequence>
<dbReference type="AlphaFoldDB" id="A0A3R5UXA5"/>
<feature type="coiled-coil region" evidence="1">
    <location>
        <begin position="639"/>
        <end position="666"/>
    </location>
</feature>
<reference evidence="2 3" key="1">
    <citation type="submission" date="2019-01" db="EMBL/GenBank/DDBJ databases">
        <title>Geovibrio thiophilus DSM 11263, complete genome.</title>
        <authorList>
            <person name="Spring S."/>
            <person name="Bunk B."/>
            <person name="Sproer C."/>
        </authorList>
    </citation>
    <scope>NUCLEOTIDE SEQUENCE [LARGE SCALE GENOMIC DNA]</scope>
    <source>
        <strain evidence="2 3">DSM 11263</strain>
    </source>
</reference>